<feature type="domain" description="FAD-binding" evidence="1">
    <location>
        <begin position="7"/>
        <end position="166"/>
    </location>
</feature>
<dbReference type="Pfam" id="PF01494">
    <property type="entry name" value="FAD_binding_3"/>
    <property type="match status" value="1"/>
</dbReference>
<dbReference type="OrthoDB" id="9782160at2"/>
<evidence type="ECO:0000313" key="3">
    <source>
        <dbReference type="EMBL" id="SHL81553.1"/>
    </source>
</evidence>
<gene>
    <name evidence="2" type="ORF">HCU01_09780</name>
    <name evidence="3" type="ORF">SAMN05660971_01430</name>
</gene>
<accession>A0A1M7DQA4</accession>
<dbReference type="PANTHER" id="PTHR46865">
    <property type="entry name" value="OXIDOREDUCTASE-RELATED"/>
    <property type="match status" value="1"/>
</dbReference>
<dbReference type="STRING" id="44933.SAMN05660971_01430"/>
<dbReference type="AlphaFoldDB" id="A0A1M7DQA4"/>
<dbReference type="EMBL" id="BJXU01000033">
    <property type="protein sequence ID" value="GEN23029.1"/>
    <property type="molecule type" value="Genomic_DNA"/>
</dbReference>
<evidence type="ECO:0000313" key="2">
    <source>
        <dbReference type="EMBL" id="GEN23029.1"/>
    </source>
</evidence>
<dbReference type="InterPro" id="IPR051704">
    <property type="entry name" value="FAD_aromatic-hydroxylase"/>
</dbReference>
<evidence type="ECO:0000313" key="5">
    <source>
        <dbReference type="Proteomes" id="UP000321726"/>
    </source>
</evidence>
<proteinExistence type="predicted"/>
<dbReference type="InterPro" id="IPR036188">
    <property type="entry name" value="FAD/NAD-bd_sf"/>
</dbReference>
<evidence type="ECO:0000259" key="1">
    <source>
        <dbReference type="Pfam" id="PF01494"/>
    </source>
</evidence>
<sequence length="406" mass="44304">MSNVRYVLISGAGIAGSALAYWLHRYGFGVTVVEQADSIREGGYPVDLRGSAMDVAERMGILPDLRQAHIHSARASFVDEEGEKVASVAPEWITGGVRGHDVELPRGTLAALLYSITRDDIDYRFNDSVIELIDEGDEVSVAFKSGARKSFDLVIGADGIHSNIRRLAFGPEDWFTRPIGFCYAGFSMRNTRGLSREAVCYNVPGRMAALYAAGHQPAEVFALLAFAHPYLLGERGREPSFQKDLTAHAFAGAGWILPELIEAMRVSKDFYFDVVQQIRMPRWTRGRVGLVGDAAYAPSFLTGQGSSLALVGAYILAGELAMNASHEQAFAAYQLKLYPFVEMNQATVEQGRSGMIPVTLEQLRERNSAMCCETASTEALPSRGRPAHAAMDLSEYDHLASAISLP</sequence>
<dbReference type="PANTHER" id="PTHR46865:SF2">
    <property type="entry name" value="MONOOXYGENASE"/>
    <property type="match status" value="1"/>
</dbReference>
<dbReference type="EMBL" id="FRCA01000003">
    <property type="protein sequence ID" value="SHL81553.1"/>
    <property type="molecule type" value="Genomic_DNA"/>
</dbReference>
<dbReference type="InterPro" id="IPR002938">
    <property type="entry name" value="FAD-bd"/>
</dbReference>
<dbReference type="PRINTS" id="PR00420">
    <property type="entry name" value="RNGMNOXGNASE"/>
</dbReference>
<reference evidence="2 5" key="2">
    <citation type="submission" date="2019-07" db="EMBL/GenBank/DDBJ databases">
        <title>Whole genome shotgun sequence of Halomonas cupida NBRC 102219.</title>
        <authorList>
            <person name="Hosoyama A."/>
            <person name="Uohara A."/>
            <person name="Ohji S."/>
            <person name="Ichikawa N."/>
        </authorList>
    </citation>
    <scope>NUCLEOTIDE SEQUENCE [LARGE SCALE GENOMIC DNA]</scope>
    <source>
        <strain evidence="2 5">NBRC 102219</strain>
    </source>
</reference>
<reference evidence="3 4" key="1">
    <citation type="submission" date="2016-11" db="EMBL/GenBank/DDBJ databases">
        <authorList>
            <person name="Jaros S."/>
            <person name="Januszkiewicz K."/>
            <person name="Wedrychowicz H."/>
        </authorList>
    </citation>
    <scope>NUCLEOTIDE SEQUENCE [LARGE SCALE GENOMIC DNA]</scope>
    <source>
        <strain evidence="3 4">DSM 4740</strain>
    </source>
</reference>
<organism evidence="3 4">
    <name type="scientific">Halomonas cupida</name>
    <dbReference type="NCBI Taxonomy" id="44933"/>
    <lineage>
        <taxon>Bacteria</taxon>
        <taxon>Pseudomonadati</taxon>
        <taxon>Pseudomonadota</taxon>
        <taxon>Gammaproteobacteria</taxon>
        <taxon>Oceanospirillales</taxon>
        <taxon>Halomonadaceae</taxon>
        <taxon>Halomonas</taxon>
    </lineage>
</organism>
<dbReference type="Gene3D" id="3.50.50.60">
    <property type="entry name" value="FAD/NAD(P)-binding domain"/>
    <property type="match status" value="1"/>
</dbReference>
<name>A0A1M7DQA4_9GAMM</name>
<dbReference type="Gene3D" id="3.30.9.10">
    <property type="entry name" value="D-Amino Acid Oxidase, subunit A, domain 2"/>
    <property type="match status" value="1"/>
</dbReference>
<evidence type="ECO:0000313" key="4">
    <source>
        <dbReference type="Proteomes" id="UP000184123"/>
    </source>
</evidence>
<protein>
    <submittedName>
        <fullName evidence="3">2-polyprenyl-6-methoxyphenol hydroxylase</fullName>
    </submittedName>
    <submittedName>
        <fullName evidence="2">Oxidoreductase</fullName>
    </submittedName>
</protein>
<dbReference type="RefSeq" id="WP_084541797.1">
    <property type="nucleotide sequence ID" value="NZ_BJXU01000033.1"/>
</dbReference>
<dbReference type="Proteomes" id="UP000321726">
    <property type="component" value="Unassembled WGS sequence"/>
</dbReference>
<dbReference type="Proteomes" id="UP000184123">
    <property type="component" value="Unassembled WGS sequence"/>
</dbReference>
<dbReference type="GO" id="GO:0071949">
    <property type="term" value="F:FAD binding"/>
    <property type="evidence" value="ECO:0007669"/>
    <property type="project" value="InterPro"/>
</dbReference>
<keyword evidence="5" id="KW-1185">Reference proteome</keyword>
<dbReference type="SUPFAM" id="SSF51905">
    <property type="entry name" value="FAD/NAD(P)-binding domain"/>
    <property type="match status" value="1"/>
</dbReference>